<dbReference type="Proteomes" id="UP000199053">
    <property type="component" value="Unassembled WGS sequence"/>
</dbReference>
<sequence>MNKNNFKSRLQDVIYHLRVEDQEFAKAGGISKATLSGYFGSDRQPKQDTIANWINKYDIDANWLLTGEGHMFRRQDEISVVNLPLITKKLMVVERSMDKAASLAKLEAMKAVIEGEILAEKTQQSRTDADQVANG</sequence>
<proteinExistence type="predicted"/>
<reference evidence="3" key="1">
    <citation type="submission" date="2016-10" db="EMBL/GenBank/DDBJ databases">
        <authorList>
            <person name="Varghese N."/>
            <person name="Submissions S."/>
        </authorList>
    </citation>
    <scope>NUCLEOTIDE SEQUENCE [LARGE SCALE GENOMIC DNA]</scope>
    <source>
        <strain evidence="3">DSM 16995</strain>
    </source>
</reference>
<dbReference type="InterPro" id="IPR010982">
    <property type="entry name" value="Lambda_DNA-bd_dom_sf"/>
</dbReference>
<keyword evidence="3" id="KW-1185">Reference proteome</keyword>
<dbReference type="GO" id="GO:0045892">
    <property type="term" value="P:negative regulation of DNA-templated transcription"/>
    <property type="evidence" value="ECO:0007669"/>
    <property type="project" value="InterPro"/>
</dbReference>
<dbReference type="Gene3D" id="1.10.260.40">
    <property type="entry name" value="lambda repressor-like DNA-binding domains"/>
    <property type="match status" value="1"/>
</dbReference>
<dbReference type="InterPro" id="IPR001387">
    <property type="entry name" value="Cro/C1-type_HTH"/>
</dbReference>
<accession>A0A1G9ERA3</accession>
<dbReference type="STRING" id="246191.SAMN05660337_1229"/>
<dbReference type="OrthoDB" id="1524186at2"/>
<gene>
    <name evidence="2" type="ORF">SAMN05660337_1229</name>
</gene>
<dbReference type="PROSITE" id="PS50943">
    <property type="entry name" value="HTH_CROC1"/>
    <property type="match status" value="1"/>
</dbReference>
<dbReference type="Pfam" id="PF07022">
    <property type="entry name" value="Phage_CI_repr"/>
    <property type="match status" value="1"/>
</dbReference>
<evidence type="ECO:0000259" key="1">
    <source>
        <dbReference type="PROSITE" id="PS50943"/>
    </source>
</evidence>
<dbReference type="SUPFAM" id="SSF47413">
    <property type="entry name" value="lambda repressor-like DNA-binding domains"/>
    <property type="match status" value="1"/>
</dbReference>
<feature type="domain" description="HTH cro/C1-type" evidence="1">
    <location>
        <begin position="22"/>
        <end position="64"/>
    </location>
</feature>
<evidence type="ECO:0000313" key="2">
    <source>
        <dbReference type="EMBL" id="SDK78535.1"/>
    </source>
</evidence>
<dbReference type="GO" id="GO:0003677">
    <property type="term" value="F:DNA binding"/>
    <property type="evidence" value="ECO:0007669"/>
    <property type="project" value="InterPro"/>
</dbReference>
<dbReference type="InterPro" id="IPR010744">
    <property type="entry name" value="Phage_CI_N"/>
</dbReference>
<dbReference type="CDD" id="cd00093">
    <property type="entry name" value="HTH_XRE"/>
    <property type="match status" value="1"/>
</dbReference>
<name>A0A1G9ERA3_9BACT</name>
<dbReference type="EMBL" id="FNGA01000002">
    <property type="protein sequence ID" value="SDK78535.1"/>
    <property type="molecule type" value="Genomic_DNA"/>
</dbReference>
<evidence type="ECO:0000313" key="3">
    <source>
        <dbReference type="Proteomes" id="UP000199053"/>
    </source>
</evidence>
<dbReference type="AlphaFoldDB" id="A0A1G9ERA3"/>
<protein>
    <submittedName>
        <fullName evidence="2">Bacteriophage CI repressor helix-turn-helix domain-containing protein</fullName>
    </submittedName>
</protein>
<organism evidence="2 3">
    <name type="scientific">Maridesulfovibrio ferrireducens</name>
    <dbReference type="NCBI Taxonomy" id="246191"/>
    <lineage>
        <taxon>Bacteria</taxon>
        <taxon>Pseudomonadati</taxon>
        <taxon>Thermodesulfobacteriota</taxon>
        <taxon>Desulfovibrionia</taxon>
        <taxon>Desulfovibrionales</taxon>
        <taxon>Desulfovibrionaceae</taxon>
        <taxon>Maridesulfovibrio</taxon>
    </lineage>
</organism>